<evidence type="ECO:0000256" key="2">
    <source>
        <dbReference type="ARBA" id="ARBA00022475"/>
    </source>
</evidence>
<sequence>MGFADMTTYFFTLVALLLAPGQVMLLTVIRAAGGDVRGALVFTMGAATGSVLIVSAVCWGMSLISAENAGFMAYSKYVMIGYIAWIAYGMWTRGVDVAGAAAPQSGLVTSYMAGLITNMTSPYMMILFPLVIPEVLDITVIEMPDFLIVVLTTLGAEVLSAAVLVGLALQMRRLIRSARATRVFNRSLAGCLMAGGTAMAFM</sequence>
<feature type="transmembrane region" description="Helical" evidence="6">
    <location>
        <begin position="147"/>
        <end position="171"/>
    </location>
</feature>
<evidence type="ECO:0000256" key="4">
    <source>
        <dbReference type="ARBA" id="ARBA00022989"/>
    </source>
</evidence>
<feature type="transmembrane region" description="Helical" evidence="6">
    <location>
        <begin position="71"/>
        <end position="91"/>
    </location>
</feature>
<dbReference type="Pfam" id="PF01810">
    <property type="entry name" value="LysE"/>
    <property type="match status" value="1"/>
</dbReference>
<evidence type="ECO:0000256" key="6">
    <source>
        <dbReference type="SAM" id="Phobius"/>
    </source>
</evidence>
<organism evidence="7 8">
    <name type="scientific">Pseudooctadecabacter jejudonensis</name>
    <dbReference type="NCBI Taxonomy" id="1391910"/>
    <lineage>
        <taxon>Bacteria</taxon>
        <taxon>Pseudomonadati</taxon>
        <taxon>Pseudomonadota</taxon>
        <taxon>Alphaproteobacteria</taxon>
        <taxon>Rhodobacterales</taxon>
        <taxon>Paracoccaceae</taxon>
        <taxon>Pseudooctadecabacter</taxon>
    </lineage>
</organism>
<feature type="transmembrane region" description="Helical" evidence="6">
    <location>
        <begin position="183"/>
        <end position="201"/>
    </location>
</feature>
<evidence type="ECO:0000256" key="1">
    <source>
        <dbReference type="ARBA" id="ARBA00004651"/>
    </source>
</evidence>
<gene>
    <name evidence="7" type="ORF">PSJ8397_03252</name>
</gene>
<comment type="subcellular location">
    <subcellularLocation>
        <location evidence="1">Cell membrane</location>
        <topology evidence="1">Multi-pass membrane protein</topology>
    </subcellularLocation>
</comment>
<keyword evidence="2" id="KW-1003">Cell membrane</keyword>
<name>A0A1Y5TCD5_9RHOB</name>
<dbReference type="PANTHER" id="PTHR30086">
    <property type="entry name" value="ARGININE EXPORTER PROTEIN ARGO"/>
    <property type="match status" value="1"/>
</dbReference>
<evidence type="ECO:0000256" key="3">
    <source>
        <dbReference type="ARBA" id="ARBA00022692"/>
    </source>
</evidence>
<dbReference type="EMBL" id="FWFT01000006">
    <property type="protein sequence ID" value="SLN60873.1"/>
    <property type="molecule type" value="Genomic_DNA"/>
</dbReference>
<keyword evidence="8" id="KW-1185">Reference proteome</keyword>
<dbReference type="GO" id="GO:0015171">
    <property type="term" value="F:amino acid transmembrane transporter activity"/>
    <property type="evidence" value="ECO:0007669"/>
    <property type="project" value="TreeGrafter"/>
</dbReference>
<dbReference type="AlphaFoldDB" id="A0A1Y5TCD5"/>
<evidence type="ECO:0000313" key="8">
    <source>
        <dbReference type="Proteomes" id="UP000193623"/>
    </source>
</evidence>
<dbReference type="InterPro" id="IPR001123">
    <property type="entry name" value="LeuE-type"/>
</dbReference>
<dbReference type="PANTHER" id="PTHR30086:SF20">
    <property type="entry name" value="ARGININE EXPORTER PROTEIN ARGO-RELATED"/>
    <property type="match status" value="1"/>
</dbReference>
<keyword evidence="4 6" id="KW-1133">Transmembrane helix</keyword>
<keyword evidence="5 6" id="KW-0472">Membrane</keyword>
<keyword evidence="3 6" id="KW-0812">Transmembrane</keyword>
<proteinExistence type="predicted"/>
<protein>
    <submittedName>
        <fullName evidence="7">Homoserine/homoserine lactone efflux protein</fullName>
    </submittedName>
</protein>
<evidence type="ECO:0000313" key="7">
    <source>
        <dbReference type="EMBL" id="SLN60873.1"/>
    </source>
</evidence>
<accession>A0A1Y5TCD5</accession>
<reference evidence="7 8" key="1">
    <citation type="submission" date="2017-03" db="EMBL/GenBank/DDBJ databases">
        <authorList>
            <person name="Afonso C.L."/>
            <person name="Miller P.J."/>
            <person name="Scott M.A."/>
            <person name="Spackman E."/>
            <person name="Goraichik I."/>
            <person name="Dimitrov K.M."/>
            <person name="Suarez D.L."/>
            <person name="Swayne D.E."/>
        </authorList>
    </citation>
    <scope>NUCLEOTIDE SEQUENCE [LARGE SCALE GENOMIC DNA]</scope>
    <source>
        <strain evidence="7 8">CECT 8397</strain>
    </source>
</reference>
<feature type="transmembrane region" description="Helical" evidence="6">
    <location>
        <begin position="41"/>
        <end position="64"/>
    </location>
</feature>
<dbReference type="Proteomes" id="UP000193623">
    <property type="component" value="Unassembled WGS sequence"/>
</dbReference>
<evidence type="ECO:0000256" key="5">
    <source>
        <dbReference type="ARBA" id="ARBA00023136"/>
    </source>
</evidence>
<dbReference type="GO" id="GO:0005886">
    <property type="term" value="C:plasma membrane"/>
    <property type="evidence" value="ECO:0007669"/>
    <property type="project" value="UniProtKB-SubCell"/>
</dbReference>